<keyword evidence="1 4" id="KW-0479">Metal-binding</keyword>
<dbReference type="AlphaFoldDB" id="A0AAW1Q2K2"/>
<gene>
    <name evidence="7" type="ORF">WJX72_004882</name>
</gene>
<dbReference type="Proteomes" id="UP001489004">
    <property type="component" value="Unassembled WGS sequence"/>
</dbReference>
<evidence type="ECO:0000259" key="6">
    <source>
        <dbReference type="PROSITE" id="PS50103"/>
    </source>
</evidence>
<evidence type="ECO:0000256" key="5">
    <source>
        <dbReference type="SAM" id="MobiDB-lite"/>
    </source>
</evidence>
<dbReference type="InterPro" id="IPR036855">
    <property type="entry name" value="Znf_CCCH_sf"/>
</dbReference>
<comment type="caution">
    <text evidence="7">The sequence shown here is derived from an EMBL/GenBank/DDBJ whole genome shotgun (WGS) entry which is preliminary data.</text>
</comment>
<evidence type="ECO:0000256" key="1">
    <source>
        <dbReference type="ARBA" id="ARBA00022723"/>
    </source>
</evidence>
<keyword evidence="8" id="KW-1185">Reference proteome</keyword>
<dbReference type="PROSITE" id="PS50103">
    <property type="entry name" value="ZF_C3H1"/>
    <property type="match status" value="2"/>
</dbReference>
<dbReference type="InterPro" id="IPR041367">
    <property type="entry name" value="Znf-CCCH_4"/>
</dbReference>
<reference evidence="7 8" key="1">
    <citation type="journal article" date="2024" name="Nat. Commun.">
        <title>Phylogenomics reveals the evolutionary origins of lichenization in chlorophyte algae.</title>
        <authorList>
            <person name="Puginier C."/>
            <person name="Libourel C."/>
            <person name="Otte J."/>
            <person name="Skaloud P."/>
            <person name="Haon M."/>
            <person name="Grisel S."/>
            <person name="Petersen M."/>
            <person name="Berrin J.G."/>
            <person name="Delaux P.M."/>
            <person name="Dal Grande F."/>
            <person name="Keller J."/>
        </authorList>
    </citation>
    <scope>NUCLEOTIDE SEQUENCE [LARGE SCALE GENOMIC DNA]</scope>
    <source>
        <strain evidence="7 8">SAG 2043</strain>
    </source>
</reference>
<evidence type="ECO:0000313" key="8">
    <source>
        <dbReference type="Proteomes" id="UP001489004"/>
    </source>
</evidence>
<protein>
    <recommendedName>
        <fullName evidence="6">C3H1-type domain-containing protein</fullName>
    </recommendedName>
</protein>
<feature type="zinc finger region" description="C3H1-type" evidence="4">
    <location>
        <begin position="43"/>
        <end position="70"/>
    </location>
</feature>
<accession>A0AAW1Q2K2</accession>
<dbReference type="Gene3D" id="4.10.1000.10">
    <property type="entry name" value="Zinc finger, CCCH-type"/>
    <property type="match status" value="2"/>
</dbReference>
<evidence type="ECO:0000256" key="3">
    <source>
        <dbReference type="ARBA" id="ARBA00022833"/>
    </source>
</evidence>
<proteinExistence type="predicted"/>
<keyword evidence="2 4" id="KW-0863">Zinc-finger</keyword>
<feature type="domain" description="C3H1-type" evidence="6">
    <location>
        <begin position="84"/>
        <end position="111"/>
    </location>
</feature>
<dbReference type="GO" id="GO:0008270">
    <property type="term" value="F:zinc ion binding"/>
    <property type="evidence" value="ECO:0007669"/>
    <property type="project" value="UniProtKB-KW"/>
</dbReference>
<evidence type="ECO:0000313" key="7">
    <source>
        <dbReference type="EMBL" id="KAK9814379.1"/>
    </source>
</evidence>
<feature type="compositionally biased region" description="Low complexity" evidence="5">
    <location>
        <begin position="317"/>
        <end position="351"/>
    </location>
</feature>
<feature type="zinc finger region" description="C3H1-type" evidence="4">
    <location>
        <begin position="84"/>
        <end position="111"/>
    </location>
</feature>
<feature type="compositionally biased region" description="Basic and acidic residues" evidence="5">
    <location>
        <begin position="167"/>
        <end position="193"/>
    </location>
</feature>
<dbReference type="InterPro" id="IPR000571">
    <property type="entry name" value="Znf_CCCH"/>
</dbReference>
<dbReference type="SUPFAM" id="SSF90229">
    <property type="entry name" value="CCCH zinc finger"/>
    <property type="match status" value="2"/>
</dbReference>
<dbReference type="Pfam" id="PF00642">
    <property type="entry name" value="zf-CCCH"/>
    <property type="match status" value="1"/>
</dbReference>
<feature type="region of interest" description="Disordered" evidence="5">
    <location>
        <begin position="140"/>
        <end position="351"/>
    </location>
</feature>
<keyword evidence="3 4" id="KW-0862">Zinc</keyword>
<evidence type="ECO:0000256" key="2">
    <source>
        <dbReference type="ARBA" id="ARBA00022771"/>
    </source>
</evidence>
<evidence type="ECO:0000256" key="4">
    <source>
        <dbReference type="PROSITE-ProRule" id="PRU00723"/>
    </source>
</evidence>
<dbReference type="Pfam" id="PF18044">
    <property type="entry name" value="zf-CCCH_4"/>
    <property type="match status" value="1"/>
</dbReference>
<dbReference type="SMART" id="SM00356">
    <property type="entry name" value="ZnF_C3H1"/>
    <property type="match status" value="2"/>
</dbReference>
<organism evidence="7 8">
    <name type="scientific">[Myrmecia] bisecta</name>
    <dbReference type="NCBI Taxonomy" id="41462"/>
    <lineage>
        <taxon>Eukaryota</taxon>
        <taxon>Viridiplantae</taxon>
        <taxon>Chlorophyta</taxon>
        <taxon>core chlorophytes</taxon>
        <taxon>Trebouxiophyceae</taxon>
        <taxon>Trebouxiales</taxon>
        <taxon>Trebouxiaceae</taxon>
        <taxon>Myrmecia</taxon>
    </lineage>
</organism>
<feature type="domain" description="C3H1-type" evidence="6">
    <location>
        <begin position="43"/>
        <end position="70"/>
    </location>
</feature>
<sequence>MRRAWWSAAAVTSSNQQRGAQTRNLTAASGWSTEDFRMQFGDTRAQVDCSFWLQGKCNKGPQCPFRHDPAKFAITARPPTAAQSESQEICKYFITTGCARGDACKFRHDPAAKVPVAIAAPAPASDTYQQDLDIELEEGEALEHPPQARTKPRTPVQPQRQPARPSLAERLEVQDQPRQTATERVRPRTEPKKTSVFARLGLHVIAGSNDSASGSDRDAKPVRVPRAAGDVFARTLTSVQQERSGRPASGGREEAQAVIAKSLASNVTPAVSPATKRKAGSSTPAPATGDEKAESPKRQRVQASSAGPMATQPGVPPAAAAKAAAKATPAAAPVALAAAPSAAKTTAPPAVEDLNDADELMLEDFDFGDGGGAVAATVIEDDAEFDEELEKFQNAFG</sequence>
<name>A0AAW1Q2K2_9CHLO</name>
<dbReference type="EMBL" id="JALJOR010000007">
    <property type="protein sequence ID" value="KAK9814379.1"/>
    <property type="molecule type" value="Genomic_DNA"/>
</dbReference>